<reference evidence="3 4" key="1">
    <citation type="submission" date="2019-12" db="EMBL/GenBank/DDBJ databases">
        <title>Draft genome sequences Bradyrhizobium cajani AMBPC1010, Bradyrhizobium pachyrhizi AMBPC1040 and Bradyrhizobium yuanmingense ALSPC3051, three plant growth promoting strains isolated from nodules of Cajanus cajan L. in Dominican Republic.</title>
        <authorList>
            <person name="Flores-Felix J.D."/>
            <person name="Araujo J."/>
            <person name="Diaz-Alcantara C."/>
            <person name="Gonzalez-Andres F."/>
            <person name="Velazquez E."/>
        </authorList>
    </citation>
    <scope>NUCLEOTIDE SEQUENCE [LARGE SCALE GENOMIC DNA]</scope>
    <source>
        <strain evidence="3 4">1010</strain>
    </source>
</reference>
<feature type="domain" description="Bacterial Ig-like" evidence="2">
    <location>
        <begin position="486"/>
        <end position="557"/>
    </location>
</feature>
<dbReference type="InterPro" id="IPR012332">
    <property type="entry name" value="Autotransporter_pectin_lyase_C"/>
</dbReference>
<dbReference type="InterPro" id="IPR013783">
    <property type="entry name" value="Ig-like_fold"/>
</dbReference>
<dbReference type="NCBIfam" id="TIGR04415">
    <property type="entry name" value="O_hepto_targRPT"/>
    <property type="match status" value="5"/>
</dbReference>
<proteinExistence type="predicted"/>
<dbReference type="AlphaFoldDB" id="A0A844T3A1"/>
<dbReference type="InterPro" id="IPR013517">
    <property type="entry name" value="FG-GAP"/>
</dbReference>
<evidence type="ECO:0000313" key="3">
    <source>
        <dbReference type="EMBL" id="MVT72746.1"/>
    </source>
</evidence>
<dbReference type="SUPFAM" id="SSF69318">
    <property type="entry name" value="Integrin alpha N-terminal domain"/>
    <property type="match status" value="2"/>
</dbReference>
<dbReference type="Pfam" id="PF19077">
    <property type="entry name" value="Big_13"/>
    <property type="match status" value="1"/>
</dbReference>
<evidence type="ECO:0000259" key="2">
    <source>
        <dbReference type="Pfam" id="PF19077"/>
    </source>
</evidence>
<organism evidence="3 4">
    <name type="scientific">Bradyrhizobium cajani</name>
    <dbReference type="NCBI Taxonomy" id="1928661"/>
    <lineage>
        <taxon>Bacteria</taxon>
        <taxon>Pseudomonadati</taxon>
        <taxon>Pseudomonadota</taxon>
        <taxon>Alphaproteobacteria</taxon>
        <taxon>Hyphomicrobiales</taxon>
        <taxon>Nitrobacteraceae</taxon>
        <taxon>Bradyrhizobium</taxon>
    </lineage>
</organism>
<name>A0A844T3A1_9BRAD</name>
<sequence length="1068" mass="106306">MPSIPVLPTLVSITGTDPSSTDAAVVHYTVTFSKPVSGVTVDQFTLATTGGISGAGITDITPVAGSNGASYTVTVNTGSGSGSLGLQLTGTHVHDSSGTYIGPFQSETALGSSARFSLVDSTAVGDVNGDGALDLVVLRSGSTFSYSYEVKINDGTGHFTSTTVAGASEFPSSAALADVNGDGKLDLLVSIYQTFSVSVRLGNGNGTFGAVTKYTAGGFISAVGDFNGDGKTDVLLRTDSNVSVLPGDGNGGFGTAIFTSLPTSAYPVTTGDFNGDGKLDLVTRNNSDSAVNMWLGNGDGTFQSPTQVGSASATFIKGDFNGDGKLDLAFATGTSVAVALGNGDGTFASTQTFQTPASVKSMAAADVNGDGKSDIVVVGTNSTLSSFYSRGDGTFGPAGTVPLDSSTGSVTVADLNGDGKSDVVVEYSTSSSFPGEDILLTAPDPTTTVYTINRALPPTAIIDADVTPGSDGNNYINAAHFHGGATTLTGIGNAGDTITVTNAGDNSVVGVATVGSNGSWSLGVSGLQDGSPYSYVATATDAQGHSVSGPAFTFKVDASAPVLAITGIANHDSTSNLIDIQGTLDLADAPATLTVSFGTTDIAVNSTDGTWHLDSKFPAAGLSYVTARLRDAAGNTGVSQAIPLLYGYTMTNGISLTNAIVVAAPSVAFTPSVVVGSSATLVAATVLRNGVEEDYGISTGSVVKSGGIQRVFGVGTTAATIEAGGYQDIRDRGIATDTVLYGSQYVYSRGTAAHTTVKAGANQFVASGGHATGTVIELSGISQIAAGADEHGATILGTQYLNGSSSGATIGAGGVQYDYGASSAALVQSGGIQHVYQNGSAEGTTIAAGGYQDVYHGTVTNTVVDGDQQVLADGTADGTTINAGGRQYVGSGGATTDTTIAAGGFQYVDVGATDSSAVINGGWQYVAGSASGATVSGRGEQDVGAGGTAANTHLDGGTEHVYAGGLAQNVDFDGSAGSTLVLDAPVGLTGTIANFGADDYIDFRNTVISSVDVDSANNLTVTTDGGQSYSWALLGQYAASSFVLASDGNGGTALSYVPQQQTLLAAAH</sequence>
<dbReference type="Gene3D" id="2.60.40.10">
    <property type="entry name" value="Immunoglobulins"/>
    <property type="match status" value="1"/>
</dbReference>
<dbReference type="Pfam" id="PF13517">
    <property type="entry name" value="FG-GAP_3"/>
    <property type="match status" value="3"/>
</dbReference>
<gene>
    <name evidence="3" type="ORF">GPL20_06425</name>
</gene>
<dbReference type="Gene3D" id="2.160.20.20">
    <property type="match status" value="1"/>
</dbReference>
<dbReference type="InterPro" id="IPR030930">
    <property type="entry name" value="AIDA"/>
</dbReference>
<dbReference type="Gene3D" id="2.40.128.340">
    <property type="match status" value="2"/>
</dbReference>
<dbReference type="InterPro" id="IPR028994">
    <property type="entry name" value="Integrin_alpha_N"/>
</dbReference>
<keyword evidence="1" id="KW-0732">Signal</keyword>
<dbReference type="Proteomes" id="UP000449969">
    <property type="component" value="Unassembled WGS sequence"/>
</dbReference>
<dbReference type="PANTHER" id="PTHR44103:SF1">
    <property type="entry name" value="PROPROTEIN CONVERTASE P"/>
    <property type="match status" value="1"/>
</dbReference>
<dbReference type="Gene3D" id="2.130.10.130">
    <property type="entry name" value="Integrin alpha, N-terminal"/>
    <property type="match status" value="1"/>
</dbReference>
<protein>
    <recommendedName>
        <fullName evidence="2">Bacterial Ig-like domain-containing protein</fullName>
    </recommendedName>
</protein>
<dbReference type="PANTHER" id="PTHR44103">
    <property type="entry name" value="PROPROTEIN CONVERTASE P"/>
    <property type="match status" value="1"/>
</dbReference>
<dbReference type="RefSeq" id="WP_157328750.1">
    <property type="nucleotide sequence ID" value="NZ_WQNE01000003.1"/>
</dbReference>
<accession>A0A844T3A1</accession>
<evidence type="ECO:0000313" key="4">
    <source>
        <dbReference type="Proteomes" id="UP000449969"/>
    </source>
</evidence>
<keyword evidence="4" id="KW-1185">Reference proteome</keyword>
<evidence type="ECO:0000256" key="1">
    <source>
        <dbReference type="ARBA" id="ARBA00022729"/>
    </source>
</evidence>
<comment type="caution">
    <text evidence="3">The sequence shown here is derived from an EMBL/GenBank/DDBJ whole genome shotgun (WGS) entry which is preliminary data.</text>
</comment>
<dbReference type="OrthoDB" id="8169987at2"/>
<dbReference type="EMBL" id="WQNE01000003">
    <property type="protein sequence ID" value="MVT72746.1"/>
    <property type="molecule type" value="Genomic_DNA"/>
</dbReference>
<dbReference type="InterPro" id="IPR044016">
    <property type="entry name" value="Big_13"/>
</dbReference>